<keyword evidence="2" id="KW-1133">Transmembrane helix</keyword>
<dbReference type="VEuPathDB" id="FungiDB:CPAG_06061"/>
<reference evidence="4" key="3">
    <citation type="journal article" date="2010" name="Genome Res.">
        <title>Population genomic sequencing of Coccidioides fungi reveals recent hybridization and transposon control.</title>
        <authorList>
            <person name="Neafsey D.E."/>
            <person name="Barker B.M."/>
            <person name="Sharpton T.J."/>
            <person name="Stajich J.E."/>
            <person name="Park D.J."/>
            <person name="Whiston E."/>
            <person name="Hung C.-Y."/>
            <person name="McMahan C."/>
            <person name="White J."/>
            <person name="Sykes S."/>
            <person name="Heiman D."/>
            <person name="Young S."/>
            <person name="Zeng Q."/>
            <person name="Abouelleil A."/>
            <person name="Aftuck L."/>
            <person name="Bessette D."/>
            <person name="Brown A."/>
            <person name="FitzGerald M."/>
            <person name="Lui A."/>
            <person name="Macdonald J.P."/>
            <person name="Priest M."/>
            <person name="Orbach M.J."/>
            <person name="Galgiani J.N."/>
            <person name="Kirkland T.N."/>
            <person name="Cole G.T."/>
            <person name="Birren B.W."/>
            <person name="Henn M.R."/>
            <person name="Taylor J.W."/>
            <person name="Rounsley S.D."/>
        </authorList>
    </citation>
    <scope>NUCLEOTIDE SEQUENCE [LARGE SCALE GENOMIC DNA]</scope>
    <source>
        <strain evidence="4">RMSCC 3488</strain>
    </source>
</reference>
<keyword evidence="2" id="KW-0472">Membrane</keyword>
<evidence type="ECO:0000256" key="1">
    <source>
        <dbReference type="SAM" id="MobiDB-lite"/>
    </source>
</evidence>
<feature type="compositionally biased region" description="Low complexity" evidence="1">
    <location>
        <begin position="493"/>
        <end position="508"/>
    </location>
</feature>
<dbReference type="AlphaFoldDB" id="A0A0J6IDE9"/>
<dbReference type="OrthoDB" id="2392789at2759"/>
<organism evidence="3 4">
    <name type="scientific">Coccidioides posadasii RMSCC 3488</name>
    <dbReference type="NCBI Taxonomy" id="454284"/>
    <lineage>
        <taxon>Eukaryota</taxon>
        <taxon>Fungi</taxon>
        <taxon>Dikarya</taxon>
        <taxon>Ascomycota</taxon>
        <taxon>Pezizomycotina</taxon>
        <taxon>Eurotiomycetes</taxon>
        <taxon>Eurotiomycetidae</taxon>
        <taxon>Onygenales</taxon>
        <taxon>Onygenaceae</taxon>
        <taxon>Coccidioides</taxon>
    </lineage>
</organism>
<accession>A0A0J6IDE9</accession>
<dbReference type="EMBL" id="DS268111">
    <property type="protein sequence ID" value="KMM69747.1"/>
    <property type="molecule type" value="Genomic_DNA"/>
</dbReference>
<reference evidence="4" key="2">
    <citation type="journal article" date="2009" name="Genome Res.">
        <title>Comparative genomic analyses of the human fungal pathogens Coccidioides and their relatives.</title>
        <authorList>
            <person name="Sharpton T.J."/>
            <person name="Stajich J.E."/>
            <person name="Rounsley S.D."/>
            <person name="Gardner M.J."/>
            <person name="Wortman J.R."/>
            <person name="Jordar V.S."/>
            <person name="Maiti R."/>
            <person name="Kodira C.D."/>
            <person name="Neafsey D.E."/>
            <person name="Zeng Q."/>
            <person name="Hung C.-Y."/>
            <person name="McMahan C."/>
            <person name="Muszewska A."/>
            <person name="Grynberg M."/>
            <person name="Mandel M.A."/>
            <person name="Kellner E.M."/>
            <person name="Barker B.M."/>
            <person name="Galgiani J.N."/>
            <person name="Orbach M.J."/>
            <person name="Kirkland T.N."/>
            <person name="Cole G.T."/>
            <person name="Henn M.R."/>
            <person name="Birren B.W."/>
            <person name="Taylor J.W."/>
        </authorList>
    </citation>
    <scope>NUCLEOTIDE SEQUENCE [LARGE SCALE GENOMIC DNA]</scope>
    <source>
        <strain evidence="4">RMSCC 3488</strain>
    </source>
</reference>
<dbReference type="GO" id="GO:0006487">
    <property type="term" value="P:protein N-linked glycosylation"/>
    <property type="evidence" value="ECO:0007669"/>
    <property type="project" value="TreeGrafter"/>
</dbReference>
<evidence type="ECO:0000313" key="3">
    <source>
        <dbReference type="EMBL" id="KMM69747.1"/>
    </source>
</evidence>
<protein>
    <submittedName>
        <fullName evidence="3">Uncharacterized protein</fullName>
    </submittedName>
</protein>
<gene>
    <name evidence="3" type="ORF">CPAG_06061</name>
</gene>
<feature type="transmembrane region" description="Helical" evidence="2">
    <location>
        <begin position="53"/>
        <end position="76"/>
    </location>
</feature>
<dbReference type="PANTHER" id="PTHR13132:SF29">
    <property type="entry name" value="ALPHA-(1,6)-FUCOSYLTRANSFERASE"/>
    <property type="match status" value="1"/>
</dbReference>
<name>A0A0J6IDE9_COCPO</name>
<proteinExistence type="predicted"/>
<dbReference type="Proteomes" id="UP000054567">
    <property type="component" value="Unassembled WGS sequence"/>
</dbReference>
<sequence length="609" mass="67904">MAVRRTHTPGSLRLAPLVLRVPFINSPLPSPSLPSTFPPRAPRSSDLRVLKPWWRLSLILGCCLTVTWLTFSIWHIEGAAVACQSHGENASESFGSNTLPDTPGPIMIKDEKGRTRWTVSIPPDHILPLSPSTYARICMETWDLAAHVSLITNTKSRTINGQLYGFHYQDKDFIDIVDAQELGLLPSNYPTQFPAKTMAGLGRQEHSTEDLPPCKKSLTFVLESDDAGFGVALMGLWMAYGLAKEEGRAFFIDDSNWAYGKYTTYFKAPPLPTCHPPFMSQRIPCPLQARHLLVSPSTFRWIFNKNFSERFESRHKTGVDRQKPIFSLLRTGYENLFLLSDTDNAFYRKRIMQLRTDRQGVQVGIHIRRGDCHPLEFQYENSYIPLDVYTQRAEELVKSLTAQSLSQSAKNTTIVASDDPDVYLAPEMRHVRKAQSYISLISKSTLGAASATPRQPVDTNSGWEGGFFNGLFWSLGSPFSRPRRSDSPPPSKYPTSLSSSSGTTHPLSGQSADTSTFPSDDDQLHLQSLDNALRLREFVGRAYILDLAVLGSSDAICNMSTTGSYTWLGESDWAKEMEKCGWSLGLAKLYLVVKYGVSDGSAEYVTQDG</sequence>
<keyword evidence="2" id="KW-0812">Transmembrane</keyword>
<evidence type="ECO:0000313" key="4">
    <source>
        <dbReference type="Proteomes" id="UP000054567"/>
    </source>
</evidence>
<feature type="compositionally biased region" description="Polar residues" evidence="1">
    <location>
        <begin position="509"/>
        <end position="518"/>
    </location>
</feature>
<dbReference type="PANTHER" id="PTHR13132">
    <property type="entry name" value="ALPHA- 1,6 -FUCOSYLTRANSFERASE"/>
    <property type="match status" value="1"/>
</dbReference>
<feature type="region of interest" description="Disordered" evidence="1">
    <location>
        <begin position="480"/>
        <end position="521"/>
    </location>
</feature>
<evidence type="ECO:0000256" key="2">
    <source>
        <dbReference type="SAM" id="Phobius"/>
    </source>
</evidence>
<dbReference type="GO" id="GO:0046921">
    <property type="term" value="F:alpha-(1-&gt;6)-fucosyltransferase activity"/>
    <property type="evidence" value="ECO:0007669"/>
    <property type="project" value="TreeGrafter"/>
</dbReference>
<reference evidence="3 4" key="1">
    <citation type="submission" date="2007-06" db="EMBL/GenBank/DDBJ databases">
        <title>The Genome Sequence of Coccidioides posadasii RMSCC_3488.</title>
        <authorList>
            <consortium name="Coccidioides Genome Resources Consortium"/>
            <consortium name="The Broad Institute Genome Sequencing Platform"/>
            <person name="Henn M.R."/>
            <person name="Sykes S."/>
            <person name="Young S."/>
            <person name="Jaffe D."/>
            <person name="Berlin A."/>
            <person name="Alvarez P."/>
            <person name="Butler J."/>
            <person name="Gnerre S."/>
            <person name="Grabherr M."/>
            <person name="Mauceli E."/>
            <person name="Brockman W."/>
            <person name="Kodira C."/>
            <person name="Alvarado L."/>
            <person name="Zeng Q."/>
            <person name="Crawford M."/>
            <person name="Antoine C."/>
            <person name="Devon K."/>
            <person name="Galgiani J."/>
            <person name="Orsborn K."/>
            <person name="Lewis M.L."/>
            <person name="Nusbaum C."/>
            <person name="Galagan J."/>
            <person name="Birren B."/>
        </authorList>
    </citation>
    <scope>NUCLEOTIDE SEQUENCE [LARGE SCALE GENOMIC DNA]</scope>
    <source>
        <strain evidence="3 4">RMSCC 3488</strain>
    </source>
</reference>